<comment type="caution">
    <text evidence="12">The sequence shown here is derived from an EMBL/GenBank/DDBJ whole genome shotgun (WGS) entry which is preliminary data.</text>
</comment>
<keyword evidence="7" id="KW-0186">Copper</keyword>
<accession>A0A2V2YZ73</accession>
<evidence type="ECO:0000259" key="11">
    <source>
        <dbReference type="Pfam" id="PF05425"/>
    </source>
</evidence>
<dbReference type="Pfam" id="PF04234">
    <property type="entry name" value="CopC"/>
    <property type="match status" value="1"/>
</dbReference>
<feature type="transmembrane region" description="Helical" evidence="9">
    <location>
        <begin position="212"/>
        <end position="229"/>
    </location>
</feature>
<feature type="transmembrane region" description="Helical" evidence="9">
    <location>
        <begin position="249"/>
        <end position="268"/>
    </location>
</feature>
<feature type="transmembrane region" description="Helical" evidence="9">
    <location>
        <begin position="409"/>
        <end position="430"/>
    </location>
</feature>
<dbReference type="RefSeq" id="WP_245946523.1">
    <property type="nucleotide sequence ID" value="NZ_CP054612.1"/>
</dbReference>
<sequence>MNNIAFYHHHHRYSRYMKIFTLGVLLLACWLVWPASTVSAHSQLLETSPEAGARLTQSPEEIRLTFNEAVETKVGGIELLDSLSRKMNVSAIEANRDRTSIAVKPSNLDEGVYTVTYRIISEDGHPVNGSYVFVVGNPPAAKDAATFDLHTQLGHTGHGSTASALTSSELILYAVRFFYYATLLLAVGVMLWKSMMRFEGASLQLAKAWSLGTVRAFLFGSILYVFFHAREVMEDEPLSEWLKLLSRTSVGMAWLATVVLSLIGFLVLRGGRTVSVIWAILLIAVESWSGHAEANNPKVLTVGLDFVHLTAAALWAGGLALLLVFWFKDRKEAGRFAVRFSGGAVLSLAALVLTGVGMTLLFLPKLSYLWLTSWGVMLTIKAGLTLLVIIVGALLRIRVRRGDLPSATILRIDGALMALIIVITSLFTYVSPLPANEPVSYHKMGAEMHVSLRVTPNVPGDNKITLKIWLPDVTGAPKSVVLRFRSEQHEDAPIDIPLEAYDDQEIDAFDGYGKYAYQANGPYIPYPGQWTAEIRVMDKNDNELVETTTFRNY</sequence>
<evidence type="ECO:0000256" key="6">
    <source>
        <dbReference type="ARBA" id="ARBA00022989"/>
    </source>
</evidence>
<organism evidence="12 13">
    <name type="scientific">Paenibacillus cellulosilyticus</name>
    <dbReference type="NCBI Taxonomy" id="375489"/>
    <lineage>
        <taxon>Bacteria</taxon>
        <taxon>Bacillati</taxon>
        <taxon>Bacillota</taxon>
        <taxon>Bacilli</taxon>
        <taxon>Bacillales</taxon>
        <taxon>Paenibacillaceae</taxon>
        <taxon>Paenibacillus</taxon>
    </lineage>
</organism>
<dbReference type="InterPro" id="IPR007348">
    <property type="entry name" value="CopC_dom"/>
</dbReference>
<proteinExistence type="predicted"/>
<dbReference type="GO" id="GO:0042597">
    <property type="term" value="C:periplasmic space"/>
    <property type="evidence" value="ECO:0007669"/>
    <property type="project" value="InterPro"/>
</dbReference>
<feature type="transmembrane region" description="Helical" evidence="9">
    <location>
        <begin position="306"/>
        <end position="327"/>
    </location>
</feature>
<feature type="domain" description="Copper resistance protein D" evidence="11">
    <location>
        <begin position="336"/>
        <end position="425"/>
    </location>
</feature>
<keyword evidence="5" id="KW-0732">Signal</keyword>
<dbReference type="InterPro" id="IPR014756">
    <property type="entry name" value="Ig_E-set"/>
</dbReference>
<dbReference type="SUPFAM" id="SSF81296">
    <property type="entry name" value="E set domains"/>
    <property type="match status" value="1"/>
</dbReference>
<keyword evidence="4" id="KW-0479">Metal-binding</keyword>
<evidence type="ECO:0000256" key="2">
    <source>
        <dbReference type="ARBA" id="ARBA00022475"/>
    </source>
</evidence>
<keyword evidence="8 9" id="KW-0472">Membrane</keyword>
<evidence type="ECO:0000256" key="8">
    <source>
        <dbReference type="ARBA" id="ARBA00023136"/>
    </source>
</evidence>
<keyword evidence="3 9" id="KW-0812">Transmembrane</keyword>
<evidence type="ECO:0000256" key="5">
    <source>
        <dbReference type="ARBA" id="ARBA00022729"/>
    </source>
</evidence>
<gene>
    <name evidence="12" type="ORF">DFQ01_102323</name>
</gene>
<dbReference type="Pfam" id="PF05425">
    <property type="entry name" value="CopD"/>
    <property type="match status" value="1"/>
</dbReference>
<dbReference type="GO" id="GO:0006825">
    <property type="term" value="P:copper ion transport"/>
    <property type="evidence" value="ECO:0007669"/>
    <property type="project" value="InterPro"/>
</dbReference>
<evidence type="ECO:0000256" key="9">
    <source>
        <dbReference type="SAM" id="Phobius"/>
    </source>
</evidence>
<evidence type="ECO:0000256" key="7">
    <source>
        <dbReference type="ARBA" id="ARBA00023008"/>
    </source>
</evidence>
<evidence type="ECO:0000313" key="13">
    <source>
        <dbReference type="Proteomes" id="UP000246635"/>
    </source>
</evidence>
<feature type="transmembrane region" description="Helical" evidence="9">
    <location>
        <begin position="374"/>
        <end position="397"/>
    </location>
</feature>
<name>A0A2V2YZ73_9BACL</name>
<dbReference type="GO" id="GO:0005507">
    <property type="term" value="F:copper ion binding"/>
    <property type="evidence" value="ECO:0007669"/>
    <property type="project" value="InterPro"/>
</dbReference>
<dbReference type="EMBL" id="QGTQ01000002">
    <property type="protein sequence ID" value="PWW07429.1"/>
    <property type="molecule type" value="Genomic_DNA"/>
</dbReference>
<feature type="transmembrane region" description="Helical" evidence="9">
    <location>
        <begin position="339"/>
        <end position="362"/>
    </location>
</feature>
<evidence type="ECO:0000259" key="10">
    <source>
        <dbReference type="Pfam" id="PF04234"/>
    </source>
</evidence>
<dbReference type="InterPro" id="IPR032694">
    <property type="entry name" value="CopC/D"/>
</dbReference>
<dbReference type="InterPro" id="IPR008457">
    <property type="entry name" value="Cu-R_CopD_dom"/>
</dbReference>
<dbReference type="Gene3D" id="2.60.40.1220">
    <property type="match status" value="1"/>
</dbReference>
<evidence type="ECO:0000256" key="4">
    <source>
        <dbReference type="ARBA" id="ARBA00022723"/>
    </source>
</evidence>
<feature type="transmembrane region" description="Helical" evidence="9">
    <location>
        <begin position="275"/>
        <end position="294"/>
    </location>
</feature>
<evidence type="ECO:0000256" key="1">
    <source>
        <dbReference type="ARBA" id="ARBA00004651"/>
    </source>
</evidence>
<evidence type="ECO:0000256" key="3">
    <source>
        <dbReference type="ARBA" id="ARBA00022692"/>
    </source>
</evidence>
<dbReference type="GO" id="GO:0005886">
    <property type="term" value="C:plasma membrane"/>
    <property type="evidence" value="ECO:0007669"/>
    <property type="project" value="UniProtKB-SubCell"/>
</dbReference>
<dbReference type="Proteomes" id="UP000246635">
    <property type="component" value="Unassembled WGS sequence"/>
</dbReference>
<feature type="domain" description="CopC" evidence="10">
    <location>
        <begin position="41"/>
        <end position="135"/>
    </location>
</feature>
<dbReference type="AlphaFoldDB" id="A0A2V2YZ73"/>
<protein>
    <submittedName>
        <fullName evidence="12">Copper transport protein</fullName>
    </submittedName>
</protein>
<dbReference type="GO" id="GO:0046688">
    <property type="term" value="P:response to copper ion"/>
    <property type="evidence" value="ECO:0007669"/>
    <property type="project" value="InterPro"/>
</dbReference>
<evidence type="ECO:0000313" key="12">
    <source>
        <dbReference type="EMBL" id="PWW07429.1"/>
    </source>
</evidence>
<dbReference type="PANTHER" id="PTHR34820:SF4">
    <property type="entry name" value="INNER MEMBRANE PROTEIN YEBZ"/>
    <property type="match status" value="1"/>
</dbReference>
<feature type="transmembrane region" description="Helical" evidence="9">
    <location>
        <begin position="170"/>
        <end position="192"/>
    </location>
</feature>
<reference evidence="12 13" key="1">
    <citation type="submission" date="2018-05" db="EMBL/GenBank/DDBJ databases">
        <title>Genomic Encyclopedia of Type Strains, Phase III (KMG-III): the genomes of soil and plant-associated and newly described type strains.</title>
        <authorList>
            <person name="Whitman W."/>
        </authorList>
    </citation>
    <scope>NUCLEOTIDE SEQUENCE [LARGE SCALE GENOMIC DNA]</scope>
    <source>
        <strain evidence="12 13">CECT 5696</strain>
    </source>
</reference>
<keyword evidence="6 9" id="KW-1133">Transmembrane helix</keyword>
<dbReference type="InterPro" id="IPR014755">
    <property type="entry name" value="Cu-Rt/internalin_Ig-like"/>
</dbReference>
<keyword evidence="13" id="KW-1185">Reference proteome</keyword>
<dbReference type="PANTHER" id="PTHR34820">
    <property type="entry name" value="INNER MEMBRANE PROTEIN YEBZ"/>
    <property type="match status" value="1"/>
</dbReference>
<keyword evidence="2" id="KW-1003">Cell membrane</keyword>
<comment type="subcellular location">
    <subcellularLocation>
        <location evidence="1">Cell membrane</location>
        <topology evidence="1">Multi-pass membrane protein</topology>
    </subcellularLocation>
</comment>